<proteinExistence type="predicted"/>
<dbReference type="STRING" id="945553.A0A0D2P259"/>
<dbReference type="Gene3D" id="1.25.40.10">
    <property type="entry name" value="Tetratricopeptide repeat domain"/>
    <property type="match status" value="2"/>
</dbReference>
<dbReference type="Proteomes" id="UP000054270">
    <property type="component" value="Unassembled WGS sequence"/>
</dbReference>
<dbReference type="Pfam" id="PF12770">
    <property type="entry name" value="CHAT"/>
    <property type="match status" value="1"/>
</dbReference>
<evidence type="ECO:0000259" key="1">
    <source>
        <dbReference type="Pfam" id="PF12770"/>
    </source>
</evidence>
<dbReference type="AlphaFoldDB" id="A0A0D2P259"/>
<keyword evidence="3" id="KW-1185">Reference proteome</keyword>
<evidence type="ECO:0000313" key="2">
    <source>
        <dbReference type="EMBL" id="KJA22796.1"/>
    </source>
</evidence>
<dbReference type="InterPro" id="IPR024983">
    <property type="entry name" value="CHAT_dom"/>
</dbReference>
<dbReference type="EMBL" id="KN817547">
    <property type="protein sequence ID" value="KJA22796.1"/>
    <property type="molecule type" value="Genomic_DNA"/>
</dbReference>
<accession>A0A0D2P259</accession>
<sequence>MLHIMMGDSSETLPCVKISLTKWRVDGNITLSNNTCEIMLFIQSRDGGDEAFLNITADEIFAIISAEEGTSIKHKFESVNEGNNKEFKMKSAVAFEFQEGDPEEIIKDRQQLLELIQEVKQAIAWVEKYKKTQDIENLKSAIAHYESAICLCPLNSHILCDMFINLGIYYFWKFEHTANIHDIEHAILHRQNAVNSTPSGHTELPDRLNSLGISYIRRFEYTGNIQDIECAISHIQNAVNSTPFGDVNLPNRLNNLGCSYLCQFEHTGNIQEIEHAILHFENAVNSTPSGHTQLPSRLNNLGNSYIRRFEHTGNIQDIEHATLNYQNADNSTPSGHADKHGMLSNLGYAYLSKFEHTGNTQDIDHAIFHCENSLNSTPPGHPSLLRLQCNLGNAYIHQFKHTNKIQSIEHAILHIQNAVNSIPPDHADLPGMLNNLGSSYHCQFVYTGNIEDIEHAILHQQNAVNLTPSDHTDLPSWLNNLGNSYRDQFQHTQNIQDIEQAIIHQQNAIKSTPTGHPSLCKCLKNIGKSYHDYFEFSHLSVHIQNSISSYRQASMENGAPFLRLEAAKNAAALSIEHDKAHCLNDFSIAINLLSEVAGLEKTIHQRHVNLHSHSKFVSIAIASALLSSRFDLALEWFENGRCLVWHQLSQLRAPIDSLCIKFPSLAEKLIQAANALESYGPRSELYQPPSMDSLSANLSLQKDNQNHTHYAITYKKLLKEIRQLPDFHNFLKPPTFSTLLVGLPKDGPIIIFNIQRVDCNVLALVDGSEEPLHILLKDFSLADAKKLQDILQFNITNKGRDEDRLGIRWRAQPDIQFVLRELWCKVVKPILEALGFLSVPPELSNRPRIWWCPTGPISFLPLHAAGVYGSECPSGSCVSDFVVSSYTPTIHSIQEKFKGFAASSTLSEHTKILLISQPNTPDPKLPPILCAKKESHMLEDMMEKNPHVNALLLEDGDATIEKVKTELQSHNWVHFACHGIQDPHEPLESGVYLHNGRLKLLEIMQQKIENPKLAFFSACQTSKGDNNLSEEVVHLAAGMLSAGYCGVIGTMWSISDAYGPVFAKWFYQYLLDETESNKLDSTHAAYALDYATRKVRKTLGQSNRDFLTWVPYVHFGY</sequence>
<evidence type="ECO:0000313" key="3">
    <source>
        <dbReference type="Proteomes" id="UP000054270"/>
    </source>
</evidence>
<dbReference type="PANTHER" id="PTHR19959">
    <property type="entry name" value="KINESIN LIGHT CHAIN"/>
    <property type="match status" value="1"/>
</dbReference>
<name>A0A0D2P259_HYPSF</name>
<gene>
    <name evidence="2" type="ORF">HYPSUDRAFT_185851</name>
</gene>
<protein>
    <recommendedName>
        <fullName evidence="1">CHAT domain-containing protein</fullName>
    </recommendedName>
</protein>
<dbReference type="OMA" id="AFIWDRI"/>
<reference evidence="3" key="1">
    <citation type="submission" date="2014-04" db="EMBL/GenBank/DDBJ databases">
        <title>Evolutionary Origins and Diversification of the Mycorrhizal Mutualists.</title>
        <authorList>
            <consortium name="DOE Joint Genome Institute"/>
            <consortium name="Mycorrhizal Genomics Consortium"/>
            <person name="Kohler A."/>
            <person name="Kuo A."/>
            <person name="Nagy L.G."/>
            <person name="Floudas D."/>
            <person name="Copeland A."/>
            <person name="Barry K.W."/>
            <person name="Cichocki N."/>
            <person name="Veneault-Fourrey C."/>
            <person name="LaButti K."/>
            <person name="Lindquist E.A."/>
            <person name="Lipzen A."/>
            <person name="Lundell T."/>
            <person name="Morin E."/>
            <person name="Murat C."/>
            <person name="Riley R."/>
            <person name="Ohm R."/>
            <person name="Sun H."/>
            <person name="Tunlid A."/>
            <person name="Henrissat B."/>
            <person name="Grigoriev I.V."/>
            <person name="Hibbett D.S."/>
            <person name="Martin F."/>
        </authorList>
    </citation>
    <scope>NUCLEOTIDE SEQUENCE [LARGE SCALE GENOMIC DNA]</scope>
    <source>
        <strain evidence="3">FD-334 SS-4</strain>
    </source>
</reference>
<organism evidence="2 3">
    <name type="scientific">Hypholoma sublateritium (strain FD-334 SS-4)</name>
    <dbReference type="NCBI Taxonomy" id="945553"/>
    <lineage>
        <taxon>Eukaryota</taxon>
        <taxon>Fungi</taxon>
        <taxon>Dikarya</taxon>
        <taxon>Basidiomycota</taxon>
        <taxon>Agaricomycotina</taxon>
        <taxon>Agaricomycetes</taxon>
        <taxon>Agaricomycetidae</taxon>
        <taxon>Agaricales</taxon>
        <taxon>Agaricineae</taxon>
        <taxon>Strophariaceae</taxon>
        <taxon>Hypholoma</taxon>
    </lineage>
</organism>
<dbReference type="PANTHER" id="PTHR19959:SF119">
    <property type="entry name" value="FUNGAL LIPASE-LIKE DOMAIN-CONTAINING PROTEIN"/>
    <property type="match status" value="1"/>
</dbReference>
<dbReference type="OrthoDB" id="9991317at2759"/>
<dbReference type="SUPFAM" id="SSF48452">
    <property type="entry name" value="TPR-like"/>
    <property type="match status" value="2"/>
</dbReference>
<feature type="domain" description="CHAT" evidence="1">
    <location>
        <begin position="818"/>
        <end position="1116"/>
    </location>
</feature>
<dbReference type="InterPro" id="IPR011990">
    <property type="entry name" value="TPR-like_helical_dom_sf"/>
</dbReference>